<keyword evidence="1" id="KW-0812">Transmembrane</keyword>
<evidence type="ECO:0000313" key="2">
    <source>
        <dbReference type="EMBL" id="QEV57610.1"/>
    </source>
</evidence>
<dbReference type="KEGG" id="sspb:CP982_01840"/>
<proteinExistence type="predicted"/>
<feature type="transmembrane region" description="Helical" evidence="1">
    <location>
        <begin position="12"/>
        <end position="36"/>
    </location>
</feature>
<name>A0A5P2X3L0_STRST</name>
<keyword evidence="1" id="KW-0472">Membrane</keyword>
<dbReference type="InterPro" id="IPR025333">
    <property type="entry name" value="DUF4239"/>
</dbReference>
<organism evidence="2 3">
    <name type="scientific">Streptomyces spectabilis</name>
    <dbReference type="NCBI Taxonomy" id="68270"/>
    <lineage>
        <taxon>Bacteria</taxon>
        <taxon>Bacillati</taxon>
        <taxon>Actinomycetota</taxon>
        <taxon>Actinomycetes</taxon>
        <taxon>Kitasatosporales</taxon>
        <taxon>Streptomycetaceae</taxon>
        <taxon>Streptomyces</taxon>
    </lineage>
</organism>
<reference evidence="2 3" key="1">
    <citation type="submission" date="2017-09" db="EMBL/GenBank/DDBJ databases">
        <authorList>
            <person name="Lee N."/>
            <person name="Cho B.-K."/>
        </authorList>
    </citation>
    <scope>NUCLEOTIDE SEQUENCE [LARGE SCALE GENOMIC DNA]</scope>
    <source>
        <strain evidence="2 3">ATCC 27465</strain>
    </source>
</reference>
<dbReference type="OrthoDB" id="940913at2"/>
<gene>
    <name evidence="2" type="ORF">CP982_01840</name>
</gene>
<protein>
    <submittedName>
        <fullName evidence="2">DUF4239 domain-containing protein</fullName>
    </submittedName>
</protein>
<feature type="transmembrane region" description="Helical" evidence="1">
    <location>
        <begin position="193"/>
        <end position="210"/>
    </location>
</feature>
<evidence type="ECO:0000256" key="1">
    <source>
        <dbReference type="SAM" id="Phobius"/>
    </source>
</evidence>
<dbReference type="Proteomes" id="UP000326505">
    <property type="component" value="Chromosome"/>
</dbReference>
<dbReference type="AlphaFoldDB" id="A0A5P2X3L0"/>
<accession>A0A5P2X3L0</accession>
<dbReference type="EMBL" id="CP023690">
    <property type="protein sequence ID" value="QEV57610.1"/>
    <property type="molecule type" value="Genomic_DNA"/>
</dbReference>
<feature type="transmembrane region" description="Helical" evidence="1">
    <location>
        <begin position="48"/>
        <end position="72"/>
    </location>
</feature>
<sequence>MELWLLNNMSTTAIAAVIVGGIVVLALAGSVLTHRLHPELADGQHNDMVGVVLGMYGAIYGIILAFVVVTLWTQAQEADAVVQREASSLAQLTWDSEVFPPSRRDRVHAAVGAYIHKVVDVQWPLMRTGKPRYSVAQQQMRDLFTALQTYEPRTEREKAFYRKATDDLNEVVTQRRARMTIADQELPGLLKTLVYGAALAFIPLTFLYGINSRRVQLLFVASVAALIGFSLLLVVVLDHPFAGSISVDTTAYKVGPLSQFW</sequence>
<evidence type="ECO:0000313" key="3">
    <source>
        <dbReference type="Proteomes" id="UP000326505"/>
    </source>
</evidence>
<feature type="transmembrane region" description="Helical" evidence="1">
    <location>
        <begin position="217"/>
        <end position="237"/>
    </location>
</feature>
<keyword evidence="1" id="KW-1133">Transmembrane helix</keyword>
<dbReference type="Pfam" id="PF14023">
    <property type="entry name" value="Bestrophin-like"/>
    <property type="match status" value="1"/>
</dbReference>